<dbReference type="eggNOG" id="ENOG502QTS6">
    <property type="taxonomic scope" value="Eukaryota"/>
</dbReference>
<keyword evidence="2" id="KW-0732">Signal</keyword>
<reference evidence="3 4" key="1">
    <citation type="journal article" date="2012" name="BMC Genomics">
        <title>Tools to kill: Genome of one of the most destructive plant pathogenic fungi Macrophomina phaseolina.</title>
        <authorList>
            <person name="Islam M.S."/>
            <person name="Haque M.S."/>
            <person name="Islam M.M."/>
            <person name="Emdad E.M."/>
            <person name="Halim A."/>
            <person name="Hossen Q.M.M."/>
            <person name="Hossain M.Z."/>
            <person name="Ahmed B."/>
            <person name="Rahim S."/>
            <person name="Rahman M.S."/>
            <person name="Alam M.M."/>
            <person name="Hou S."/>
            <person name="Wan X."/>
            <person name="Saito J.A."/>
            <person name="Alam M."/>
        </authorList>
    </citation>
    <scope>NUCLEOTIDE SEQUENCE [LARGE SCALE GENOMIC DNA]</scope>
    <source>
        <strain evidence="3 4">MS6</strain>
    </source>
</reference>
<accession>K2S257</accession>
<gene>
    <name evidence="3" type="ORF">MPH_03598</name>
</gene>
<evidence type="ECO:0000256" key="2">
    <source>
        <dbReference type="SAM" id="SignalP"/>
    </source>
</evidence>
<sequence length="365" mass="38854">MLQFLLLAVLAAFFCVSNAVPLPQEVTAPAVTVGDDPTTLLIADAVEAFMSTTTGTLITVLTISTTAPPSATWTSTITGPPPTTLTVSTAAPTQTSIITEPVATTTEPVATTTEPVATTTEPVATTEPATTTDSTMSTSLVPSPEPTTTPVHYVTFTGDGSEHAGWPTQENWLTFNDMFKANREVISKSCSFKSSWGQVNSPQETQDLYNAILQVAGETNFDERMILAVVMQESSGCMRVEPTYSQGGVFNPGLMQDHNGTAMCHDVDDHLTFPCPKPTIVQMIREGTSGTPYGKGLIGVLEQARNTLNDDTARSFYAAARLYNSGEYSEGWESDLGQATAGGHCYSSDIANRLIGWVDGPYGHC</sequence>
<feature type="compositionally biased region" description="Polar residues" evidence="1">
    <location>
        <begin position="133"/>
        <end position="147"/>
    </location>
</feature>
<feature type="signal peptide" evidence="2">
    <location>
        <begin position="1"/>
        <end position="19"/>
    </location>
</feature>
<dbReference type="VEuPathDB" id="FungiDB:MPH_03598"/>
<evidence type="ECO:0000313" key="3">
    <source>
        <dbReference type="EMBL" id="EKG19077.1"/>
    </source>
</evidence>
<dbReference type="OrthoDB" id="1193027at2759"/>
<feature type="compositionally biased region" description="Low complexity" evidence="1">
    <location>
        <begin position="105"/>
        <end position="132"/>
    </location>
</feature>
<evidence type="ECO:0000256" key="1">
    <source>
        <dbReference type="SAM" id="MobiDB-lite"/>
    </source>
</evidence>
<proteinExistence type="predicted"/>
<dbReference type="Gene3D" id="1.10.530.10">
    <property type="match status" value="1"/>
</dbReference>
<feature type="region of interest" description="Disordered" evidence="1">
    <location>
        <begin position="105"/>
        <end position="147"/>
    </location>
</feature>
<dbReference type="AlphaFoldDB" id="K2S257"/>
<dbReference type="Proteomes" id="UP000007129">
    <property type="component" value="Unassembled WGS sequence"/>
</dbReference>
<comment type="caution">
    <text evidence="3">The sequence shown here is derived from an EMBL/GenBank/DDBJ whole genome shotgun (WGS) entry which is preliminary data.</text>
</comment>
<evidence type="ECO:0000313" key="4">
    <source>
        <dbReference type="Proteomes" id="UP000007129"/>
    </source>
</evidence>
<dbReference type="SUPFAM" id="SSF53955">
    <property type="entry name" value="Lysozyme-like"/>
    <property type="match status" value="1"/>
</dbReference>
<dbReference type="InterPro" id="IPR023346">
    <property type="entry name" value="Lysozyme-like_dom_sf"/>
</dbReference>
<protein>
    <submittedName>
        <fullName evidence="3">Uncharacterized protein</fullName>
    </submittedName>
</protein>
<dbReference type="HOGENOM" id="CLU_058267_4_0_1"/>
<dbReference type="EMBL" id="AHHD01000166">
    <property type="protein sequence ID" value="EKG19077.1"/>
    <property type="molecule type" value="Genomic_DNA"/>
</dbReference>
<dbReference type="InParanoid" id="K2S257"/>
<organism evidence="3 4">
    <name type="scientific">Macrophomina phaseolina (strain MS6)</name>
    <name type="common">Charcoal rot fungus</name>
    <dbReference type="NCBI Taxonomy" id="1126212"/>
    <lineage>
        <taxon>Eukaryota</taxon>
        <taxon>Fungi</taxon>
        <taxon>Dikarya</taxon>
        <taxon>Ascomycota</taxon>
        <taxon>Pezizomycotina</taxon>
        <taxon>Dothideomycetes</taxon>
        <taxon>Dothideomycetes incertae sedis</taxon>
        <taxon>Botryosphaeriales</taxon>
        <taxon>Botryosphaeriaceae</taxon>
        <taxon>Macrophomina</taxon>
    </lineage>
</organism>
<feature type="chain" id="PRO_5003867251" evidence="2">
    <location>
        <begin position="20"/>
        <end position="365"/>
    </location>
</feature>
<name>K2S257_MACPH</name>